<dbReference type="CDD" id="cd03316">
    <property type="entry name" value="MR_like"/>
    <property type="match status" value="1"/>
</dbReference>
<feature type="non-terminal residue" evidence="5">
    <location>
        <position position="316"/>
    </location>
</feature>
<dbReference type="GO" id="GO:0000287">
    <property type="term" value="F:magnesium ion binding"/>
    <property type="evidence" value="ECO:0007669"/>
    <property type="project" value="TreeGrafter"/>
</dbReference>
<dbReference type="Pfam" id="PF13378">
    <property type="entry name" value="MR_MLE_C"/>
    <property type="match status" value="1"/>
</dbReference>
<dbReference type="PANTHER" id="PTHR13794:SF58">
    <property type="entry name" value="MITOCHONDRIAL ENOLASE SUPERFAMILY MEMBER 1"/>
    <property type="match status" value="1"/>
</dbReference>
<dbReference type="GO" id="GO:0016052">
    <property type="term" value="P:carbohydrate catabolic process"/>
    <property type="evidence" value="ECO:0007669"/>
    <property type="project" value="TreeGrafter"/>
</dbReference>
<sequence>MKIKKLETFTKSFVSFVKVTTDTGEVGYGQMSTYHSDITAQIFHKQIAPWVLGKPWDDFEDLESFILEKEHKFPGSYVLRAMAGLDTALWDMKGRIEKKPVVSLLGGDPGRLKIYGSSMKRDITPQAEADRFMRLQDSLGIKAFKYRIGAECGRNEDEWPGRSEEIIRTINKNLDANTSKLVDANSCFAPKRAIELGHILEDNGVSHYEEPCPYWEPEQTLEVTNALNIDVTGGEQDCDLRVWKDMIDRRIVNIIQPDIMYMGGLTRSLKVAKMAADAGIPCTPHAANLSLVTVCTMHFLKAIPNAGKYLEFSIEG</sequence>
<dbReference type="InterPro" id="IPR029065">
    <property type="entry name" value="Enolase_C-like"/>
</dbReference>
<dbReference type="InterPro" id="IPR046945">
    <property type="entry name" value="RHMD-like"/>
</dbReference>
<accession>A0A381VNL7</accession>
<organism evidence="5">
    <name type="scientific">marine metagenome</name>
    <dbReference type="NCBI Taxonomy" id="408172"/>
    <lineage>
        <taxon>unclassified sequences</taxon>
        <taxon>metagenomes</taxon>
        <taxon>ecological metagenomes</taxon>
    </lineage>
</organism>
<evidence type="ECO:0000256" key="3">
    <source>
        <dbReference type="ARBA" id="ARBA00022842"/>
    </source>
</evidence>
<dbReference type="SFLD" id="SFLDS00001">
    <property type="entry name" value="Enolase"/>
    <property type="match status" value="1"/>
</dbReference>
<evidence type="ECO:0000259" key="4">
    <source>
        <dbReference type="SMART" id="SM00922"/>
    </source>
</evidence>
<dbReference type="SMART" id="SM00922">
    <property type="entry name" value="MR_MLE"/>
    <property type="match status" value="1"/>
</dbReference>
<dbReference type="InterPro" id="IPR029017">
    <property type="entry name" value="Enolase-like_N"/>
</dbReference>
<dbReference type="SUPFAM" id="SSF51604">
    <property type="entry name" value="Enolase C-terminal domain-like"/>
    <property type="match status" value="1"/>
</dbReference>
<dbReference type="AlphaFoldDB" id="A0A381VNL7"/>
<dbReference type="GO" id="GO:0016836">
    <property type="term" value="F:hydro-lyase activity"/>
    <property type="evidence" value="ECO:0007669"/>
    <property type="project" value="TreeGrafter"/>
</dbReference>
<dbReference type="Gene3D" id="3.30.390.10">
    <property type="entry name" value="Enolase-like, N-terminal domain"/>
    <property type="match status" value="1"/>
</dbReference>
<dbReference type="InterPro" id="IPR013341">
    <property type="entry name" value="Mandelate_racemase_N_dom"/>
</dbReference>
<dbReference type="SUPFAM" id="SSF54826">
    <property type="entry name" value="Enolase N-terminal domain-like"/>
    <property type="match status" value="1"/>
</dbReference>
<dbReference type="EMBL" id="UINC01009213">
    <property type="protein sequence ID" value="SVA41338.1"/>
    <property type="molecule type" value="Genomic_DNA"/>
</dbReference>
<dbReference type="PANTHER" id="PTHR13794">
    <property type="entry name" value="ENOLASE SUPERFAMILY, MANDELATE RACEMASE"/>
    <property type="match status" value="1"/>
</dbReference>
<reference evidence="5" key="1">
    <citation type="submission" date="2018-05" db="EMBL/GenBank/DDBJ databases">
        <authorList>
            <person name="Lanie J.A."/>
            <person name="Ng W.-L."/>
            <person name="Kazmierczak K.M."/>
            <person name="Andrzejewski T.M."/>
            <person name="Davidsen T.M."/>
            <person name="Wayne K.J."/>
            <person name="Tettelin H."/>
            <person name="Glass J.I."/>
            <person name="Rusch D."/>
            <person name="Podicherti R."/>
            <person name="Tsui H.-C.T."/>
            <person name="Winkler M.E."/>
        </authorList>
    </citation>
    <scope>NUCLEOTIDE SEQUENCE</scope>
</reference>
<feature type="domain" description="Mandelate racemase/muconate lactonizing enzyme C-terminal" evidence="4">
    <location>
        <begin position="126"/>
        <end position="230"/>
    </location>
</feature>
<keyword evidence="3" id="KW-0460">Magnesium</keyword>
<evidence type="ECO:0000256" key="2">
    <source>
        <dbReference type="ARBA" id="ARBA00022723"/>
    </source>
</evidence>
<evidence type="ECO:0000256" key="1">
    <source>
        <dbReference type="ARBA" id="ARBA00001946"/>
    </source>
</evidence>
<name>A0A381VNL7_9ZZZZ</name>
<gene>
    <name evidence="5" type="ORF">METZ01_LOCUS94192</name>
</gene>
<comment type="cofactor">
    <cofactor evidence="1">
        <name>Mg(2+)</name>
        <dbReference type="ChEBI" id="CHEBI:18420"/>
    </cofactor>
</comment>
<dbReference type="InterPro" id="IPR013342">
    <property type="entry name" value="Mandelate_racemase_C"/>
</dbReference>
<evidence type="ECO:0000313" key="5">
    <source>
        <dbReference type="EMBL" id="SVA41338.1"/>
    </source>
</evidence>
<keyword evidence="2" id="KW-0479">Metal-binding</keyword>
<protein>
    <recommendedName>
        <fullName evidence="4">Mandelate racemase/muconate lactonizing enzyme C-terminal domain-containing protein</fullName>
    </recommendedName>
</protein>
<proteinExistence type="predicted"/>
<dbReference type="InterPro" id="IPR036849">
    <property type="entry name" value="Enolase-like_C_sf"/>
</dbReference>
<dbReference type="Gene3D" id="3.20.20.120">
    <property type="entry name" value="Enolase-like C-terminal domain"/>
    <property type="match status" value="1"/>
</dbReference>
<dbReference type="Pfam" id="PF02746">
    <property type="entry name" value="MR_MLE_N"/>
    <property type="match status" value="1"/>
</dbReference>